<dbReference type="SUPFAM" id="SSF52266">
    <property type="entry name" value="SGNH hydrolase"/>
    <property type="match status" value="1"/>
</dbReference>
<reference evidence="2" key="3">
    <citation type="submission" date="2025-09" db="UniProtKB">
        <authorList>
            <consortium name="Ensembl"/>
        </authorList>
    </citation>
    <scope>IDENTIFICATION</scope>
</reference>
<proteinExistence type="inferred from homology"/>
<evidence type="ECO:0000256" key="1">
    <source>
        <dbReference type="ARBA" id="ARBA00037957"/>
    </source>
</evidence>
<evidence type="ECO:0000313" key="3">
    <source>
        <dbReference type="Proteomes" id="UP000472271"/>
    </source>
</evidence>
<accession>A0A673CL11</accession>
<dbReference type="Ensembl" id="ENSSORT00005056181.1">
    <property type="protein sequence ID" value="ENSSORP00005054905.1"/>
    <property type="gene ID" value="ENSSORG00005024555.1"/>
</dbReference>
<dbReference type="InterPro" id="IPR036514">
    <property type="entry name" value="SGNH_hydro_sf"/>
</dbReference>
<organism evidence="2 3">
    <name type="scientific">Sphaeramia orbicularis</name>
    <name type="common">orbiculate cardinalfish</name>
    <dbReference type="NCBI Taxonomy" id="375764"/>
    <lineage>
        <taxon>Eukaryota</taxon>
        <taxon>Metazoa</taxon>
        <taxon>Chordata</taxon>
        <taxon>Craniata</taxon>
        <taxon>Vertebrata</taxon>
        <taxon>Euteleostomi</taxon>
        <taxon>Actinopterygii</taxon>
        <taxon>Neopterygii</taxon>
        <taxon>Teleostei</taxon>
        <taxon>Neoteleostei</taxon>
        <taxon>Acanthomorphata</taxon>
        <taxon>Gobiaria</taxon>
        <taxon>Kurtiformes</taxon>
        <taxon>Apogonoidei</taxon>
        <taxon>Apogonidae</taxon>
        <taxon>Apogoninae</taxon>
        <taxon>Sphaeramia</taxon>
    </lineage>
</organism>
<dbReference type="AlphaFoldDB" id="A0A673CL11"/>
<reference evidence="2" key="1">
    <citation type="submission" date="2019-06" db="EMBL/GenBank/DDBJ databases">
        <authorList>
            <consortium name="Wellcome Sanger Institute Data Sharing"/>
        </authorList>
    </citation>
    <scope>NUCLEOTIDE SEQUENCE [LARGE SCALE GENOMIC DNA]</scope>
</reference>
<dbReference type="Gene3D" id="3.40.50.1110">
    <property type="entry name" value="SGNH hydrolase"/>
    <property type="match status" value="1"/>
</dbReference>
<name>A0A673CL11_9TELE</name>
<dbReference type="PANTHER" id="PTHR14469">
    <property type="entry name" value="SARCOMA ANTIGEN NY-SAR-23"/>
    <property type="match status" value="1"/>
</dbReference>
<evidence type="ECO:0000313" key="2">
    <source>
        <dbReference type="Ensembl" id="ENSSORP00005054905.1"/>
    </source>
</evidence>
<keyword evidence="3" id="KW-1185">Reference proteome</keyword>
<dbReference type="Proteomes" id="UP000472271">
    <property type="component" value="Chromosome 18"/>
</dbReference>
<dbReference type="PANTHER" id="PTHR14469:SF0">
    <property type="entry name" value="FAMILY WITH SEQUENCE SIMILARITY 113"/>
    <property type="match status" value="1"/>
</dbReference>
<reference evidence="2" key="2">
    <citation type="submission" date="2025-08" db="UniProtKB">
        <authorList>
            <consortium name="Ensembl"/>
        </authorList>
    </citation>
    <scope>IDENTIFICATION</scope>
</reference>
<dbReference type="InParanoid" id="A0A673CL11"/>
<sequence length="322" mass="37152">MLLLILSSSVQRSVYKDLVMLLQKDKFLTVKQLKAKGEISFEQDCLVEGGSLDQMHNGTAYREVRQYQSNHHLVRFYFVTRIYSRYMQTIMQDFRSGLKPDILIINSCVWDISRYNSNWTKDYKENLHQFFNELKGTLPVESLVIWNLTMPVGKRIKGGFLVLDKCKATTLQYCYDVVEANFYSGTLANAYGMDVLDLHYQFRFLLHHRARDGVHWNAIAHRRVSTHLLLHTAQAWGVKMLSPLMSVGEWKDCVLISVQCSGVICSHQVATLYFVVHSCISFGESQTLIVCLCVVFFFKEHTIAINEKPAKQRNNINPGNHI</sequence>
<protein>
    <submittedName>
        <fullName evidence="2">Family with sequence similarity 113</fullName>
    </submittedName>
</protein>
<comment type="similarity">
    <text evidence="1">Belongs to the PC-esterase family.</text>
</comment>
<dbReference type="FunCoup" id="A0A673CL11">
    <property type="interactions" value="530"/>
</dbReference>